<reference evidence="2" key="1">
    <citation type="submission" date="2022-09" db="EMBL/GenBank/DDBJ databases">
        <title>Genome analysis and characterization of larvicidal activity of Brevibacillus strains.</title>
        <authorList>
            <person name="Patrusheva E.V."/>
            <person name="Izotova A.O."/>
            <person name="Toshchakov S.V."/>
            <person name="Sineoky S.P."/>
        </authorList>
    </citation>
    <scope>NUCLEOTIDE SEQUENCE</scope>
    <source>
        <strain evidence="2">VKPM_B-13244</strain>
    </source>
</reference>
<evidence type="ECO:0000313" key="2">
    <source>
        <dbReference type="EMBL" id="MCZ0831398.1"/>
    </source>
</evidence>
<accession>A0ABT4HX75</accession>
<name>A0ABT4HX75_9BACL</name>
<evidence type="ECO:0000256" key="1">
    <source>
        <dbReference type="SAM" id="Phobius"/>
    </source>
</evidence>
<keyword evidence="3" id="KW-1185">Reference proteome</keyword>
<comment type="caution">
    <text evidence="2">The sequence shown here is derived from an EMBL/GenBank/DDBJ whole genome shotgun (WGS) entry which is preliminary data.</text>
</comment>
<dbReference type="Proteomes" id="UP001067708">
    <property type="component" value="Unassembled WGS sequence"/>
</dbReference>
<keyword evidence="1" id="KW-0472">Membrane</keyword>
<evidence type="ECO:0000313" key="3">
    <source>
        <dbReference type="Proteomes" id="UP001067708"/>
    </source>
</evidence>
<keyword evidence="1" id="KW-0812">Transmembrane</keyword>
<dbReference type="RefSeq" id="WP_156037984.1">
    <property type="nucleotide sequence ID" value="NZ_BORK01000002.1"/>
</dbReference>
<organism evidence="2 3">
    <name type="scientific">Brevibacillus halotolerans</name>
    <dbReference type="NCBI Taxonomy" id="1507437"/>
    <lineage>
        <taxon>Bacteria</taxon>
        <taxon>Bacillati</taxon>
        <taxon>Bacillota</taxon>
        <taxon>Bacilli</taxon>
        <taxon>Bacillales</taxon>
        <taxon>Paenibacillaceae</taxon>
        <taxon>Brevibacillus</taxon>
    </lineage>
</organism>
<dbReference type="EMBL" id="JAPTNG010000007">
    <property type="protein sequence ID" value="MCZ0831398.1"/>
    <property type="molecule type" value="Genomic_DNA"/>
</dbReference>
<keyword evidence="1" id="KW-1133">Transmembrane helix</keyword>
<gene>
    <name evidence="2" type="ORF">O0535_11580</name>
</gene>
<protein>
    <submittedName>
        <fullName evidence="2">Uncharacterized protein</fullName>
    </submittedName>
</protein>
<sequence length="47" mass="5149">MVTSVTSIVTDVIEIITIMIFATVKLYAYVCVRKSVDTIVVNDVGVE</sequence>
<feature type="transmembrane region" description="Helical" evidence="1">
    <location>
        <begin position="12"/>
        <end position="32"/>
    </location>
</feature>
<proteinExistence type="predicted"/>